<dbReference type="EMBL" id="LSBI01000085">
    <property type="protein sequence ID" value="OAQ57769.1"/>
    <property type="molecule type" value="Genomic_DNA"/>
</dbReference>
<dbReference type="PANTHER" id="PTHR11774">
    <property type="entry name" value="GERANYLGERANYL TRANSFERASE TYPE BETA SUBUNIT"/>
    <property type="match status" value="1"/>
</dbReference>
<evidence type="ECO:0000256" key="3">
    <source>
        <dbReference type="ARBA" id="ARBA00022602"/>
    </source>
</evidence>
<evidence type="ECO:0000256" key="1">
    <source>
        <dbReference type="ARBA" id="ARBA00001947"/>
    </source>
</evidence>
<evidence type="ECO:0000256" key="4">
    <source>
        <dbReference type="ARBA" id="ARBA00022679"/>
    </source>
</evidence>
<dbReference type="InterPro" id="IPR001330">
    <property type="entry name" value="Prenyltrans"/>
</dbReference>
<protein>
    <submittedName>
        <fullName evidence="9">Geranylgeranyl transferase type I beta subunit</fullName>
    </submittedName>
</protein>
<dbReference type="GO" id="GO:0005953">
    <property type="term" value="C:CAAX-protein geranylgeranyltransferase complex"/>
    <property type="evidence" value="ECO:0007669"/>
    <property type="project" value="TreeGrafter"/>
</dbReference>
<evidence type="ECO:0000256" key="5">
    <source>
        <dbReference type="ARBA" id="ARBA00022723"/>
    </source>
</evidence>
<evidence type="ECO:0000313" key="9">
    <source>
        <dbReference type="EMBL" id="OAQ57769.1"/>
    </source>
</evidence>
<keyword evidence="7" id="KW-0862">Zinc</keyword>
<dbReference type="Proteomes" id="UP000078340">
    <property type="component" value="Unassembled WGS sequence"/>
</dbReference>
<dbReference type="OMA" id="RWCLMRQ"/>
<evidence type="ECO:0000256" key="2">
    <source>
        <dbReference type="ARBA" id="ARBA00010497"/>
    </source>
</evidence>
<evidence type="ECO:0000313" key="10">
    <source>
        <dbReference type="Proteomes" id="UP000078340"/>
    </source>
</evidence>
<evidence type="ECO:0000256" key="7">
    <source>
        <dbReference type="ARBA" id="ARBA00022833"/>
    </source>
</evidence>
<comment type="cofactor">
    <cofactor evidence="1">
        <name>Zn(2+)</name>
        <dbReference type="ChEBI" id="CHEBI:29105"/>
    </cofactor>
</comment>
<organism evidence="9 10">
    <name type="scientific">Purpureocillium lilacinum</name>
    <name type="common">Paecilomyces lilacinus</name>
    <dbReference type="NCBI Taxonomy" id="33203"/>
    <lineage>
        <taxon>Eukaryota</taxon>
        <taxon>Fungi</taxon>
        <taxon>Dikarya</taxon>
        <taxon>Ascomycota</taxon>
        <taxon>Pezizomycotina</taxon>
        <taxon>Sordariomycetes</taxon>
        <taxon>Hypocreomycetidae</taxon>
        <taxon>Hypocreales</taxon>
        <taxon>Ophiocordycipitaceae</taxon>
        <taxon>Purpureocillium</taxon>
    </lineage>
</organism>
<comment type="caution">
    <text evidence="9">The sequence shown here is derived from an EMBL/GenBank/DDBJ whole genome shotgun (WGS) entry which is preliminary data.</text>
</comment>
<proteinExistence type="inferred from homology"/>
<dbReference type="STRING" id="33203.A0A179EXX8"/>
<accession>A0A179EXX8</accession>
<dbReference type="GO" id="GO:0046872">
    <property type="term" value="F:metal ion binding"/>
    <property type="evidence" value="ECO:0007669"/>
    <property type="project" value="UniProtKB-KW"/>
</dbReference>
<reference evidence="9 10" key="1">
    <citation type="submission" date="2016-02" db="EMBL/GenBank/DDBJ databases">
        <title>Biosynthesis of antibiotic leucinostatins and their inhibition on Phytophthora in bio-control Purpureocillium lilacinum.</title>
        <authorList>
            <person name="Wang G."/>
            <person name="Liu Z."/>
            <person name="Lin R."/>
            <person name="Li E."/>
            <person name="Mao Z."/>
            <person name="Ling J."/>
            <person name="Yin W."/>
            <person name="Xie B."/>
        </authorList>
    </citation>
    <scope>NUCLEOTIDE SEQUENCE [LARGE SCALE GENOMIC DNA]</scope>
    <source>
        <strain evidence="9">PLFJ-1</strain>
    </source>
</reference>
<dbReference type="GO" id="GO:0004662">
    <property type="term" value="F:CAAX-protein geranylgeranyltransferase activity"/>
    <property type="evidence" value="ECO:0007669"/>
    <property type="project" value="TreeGrafter"/>
</dbReference>
<keyword evidence="5" id="KW-0479">Metal-binding</keyword>
<evidence type="ECO:0000259" key="8">
    <source>
        <dbReference type="Pfam" id="PF00432"/>
    </source>
</evidence>
<dbReference type="AlphaFoldDB" id="A0A179EXX8"/>
<dbReference type="PANTHER" id="PTHR11774:SF4">
    <property type="entry name" value="GERANYLGERANYL TRANSFERASE TYPE-1 SUBUNIT BETA"/>
    <property type="match status" value="1"/>
</dbReference>
<evidence type="ECO:0000256" key="6">
    <source>
        <dbReference type="ARBA" id="ARBA00022737"/>
    </source>
</evidence>
<gene>
    <name evidence="9" type="ORF">VFPFJ_11725</name>
</gene>
<keyword evidence="3" id="KW-0637">Prenyltransferase</keyword>
<keyword evidence="6" id="KW-0677">Repeat</keyword>
<dbReference type="InterPro" id="IPR008930">
    <property type="entry name" value="Terpenoid_cyclase/PrenylTrfase"/>
</dbReference>
<sequence>MAGLDAARHIKYWQRCHSSFLPSAYTANDSTRLTFAFFIVSALDLLGPSADAATAPLLSAADRAAVRAWVLGLQHPDGGFCGSPTHALRDQPARGAANLAATFFALLLLALAAGDEGEAGAAFAGVERRKLLRWLRRLQRCDGSFGQVLWEGEAVGGRDMRHSYFASCIRWMLLGDGGDAEEDDVDVESMVAHIRRCQTFDGGLAEASEHESHAGYAYCGIAALYMLDRRGPFSSASREAAMEAGIGCRDRLVRFFAHRQFEYLAKQEEDDDASDDENFVESKLGDMDLDDGCACVGFNGRWNKKADTCYTWWILDSLEVVNAAPSRRYLVDVTQHRIGGFGKAVGSPPDIYHSYLALAALALLGEPSLKEFDIGLWCSKDTARKVKLARRGLLEKEKNLFDGDGFWDTVEPLGR</sequence>
<comment type="similarity">
    <text evidence="2">Belongs to the protein prenyltransferase subunit beta family.</text>
</comment>
<name>A0A179EXX8_PURLI</name>
<dbReference type="Gene3D" id="1.50.10.20">
    <property type="match status" value="1"/>
</dbReference>
<feature type="domain" description="Prenyltransferase alpha-alpha toroid" evidence="8">
    <location>
        <begin position="4"/>
        <end position="373"/>
    </location>
</feature>
<dbReference type="InterPro" id="IPR045089">
    <property type="entry name" value="PGGT1B-like"/>
</dbReference>
<keyword evidence="4 9" id="KW-0808">Transferase</keyword>
<dbReference type="Pfam" id="PF00432">
    <property type="entry name" value="Prenyltrans"/>
    <property type="match status" value="1"/>
</dbReference>
<dbReference type="SUPFAM" id="SSF48239">
    <property type="entry name" value="Terpenoid cyclases/Protein prenyltransferases"/>
    <property type="match status" value="1"/>
</dbReference>